<dbReference type="PANTHER" id="PTHR21601">
    <property type="entry name" value="SPA2 PROTEIN"/>
    <property type="match status" value="1"/>
</dbReference>
<organism evidence="2 3">
    <name type="scientific">Rhizophlyctis rosea</name>
    <dbReference type="NCBI Taxonomy" id="64517"/>
    <lineage>
        <taxon>Eukaryota</taxon>
        <taxon>Fungi</taxon>
        <taxon>Fungi incertae sedis</taxon>
        <taxon>Chytridiomycota</taxon>
        <taxon>Chytridiomycota incertae sedis</taxon>
        <taxon>Chytridiomycetes</taxon>
        <taxon>Rhizophlyctidales</taxon>
        <taxon>Rhizophlyctidaceae</taxon>
        <taxon>Rhizophlyctis</taxon>
    </lineage>
</organism>
<dbReference type="EMBL" id="JADGJD010001274">
    <property type="protein sequence ID" value="KAJ3044755.1"/>
    <property type="molecule type" value="Genomic_DNA"/>
</dbReference>
<comment type="caution">
    <text evidence="2">The sequence shown here is derived from an EMBL/GenBank/DDBJ whole genome shotgun (WGS) entry which is preliminary data.</text>
</comment>
<dbReference type="InterPro" id="IPR039892">
    <property type="entry name" value="Spa2/Sph1"/>
</dbReference>
<reference evidence="2" key="1">
    <citation type="submission" date="2020-05" db="EMBL/GenBank/DDBJ databases">
        <title>Phylogenomic resolution of chytrid fungi.</title>
        <authorList>
            <person name="Stajich J.E."/>
            <person name="Amses K."/>
            <person name="Simmons R."/>
            <person name="Seto K."/>
            <person name="Myers J."/>
            <person name="Bonds A."/>
            <person name="Quandt C.A."/>
            <person name="Barry K."/>
            <person name="Liu P."/>
            <person name="Grigoriev I."/>
            <person name="Longcore J.E."/>
            <person name="James T.Y."/>
        </authorList>
    </citation>
    <scope>NUCLEOTIDE SEQUENCE</scope>
    <source>
        <strain evidence="2">JEL0318</strain>
    </source>
</reference>
<name>A0AAD5X1Z6_9FUNG</name>
<dbReference type="Proteomes" id="UP001212841">
    <property type="component" value="Unassembled WGS sequence"/>
</dbReference>
<evidence type="ECO:0000313" key="2">
    <source>
        <dbReference type="EMBL" id="KAJ3044755.1"/>
    </source>
</evidence>
<gene>
    <name evidence="2" type="ORF">HK097_001386</name>
</gene>
<dbReference type="InterPro" id="IPR022018">
    <property type="entry name" value="GIT1_C"/>
</dbReference>
<proteinExistence type="predicted"/>
<feature type="non-terminal residue" evidence="2">
    <location>
        <position position="118"/>
    </location>
</feature>
<protein>
    <recommendedName>
        <fullName evidence="1">ARF GTPase-activating protein GIT1 C-terminal domain-containing protein</fullName>
    </recommendedName>
</protein>
<sequence length="118" mass="13145">VFLEKQTDSIVQAIQSLLYAMRQSTSFGQDFKDTVSGITTIVDNLVTVSRRTLAKPSASDFRTRGELILQDLAQANEKLEELGESMVNSPQSKSLKQRLASSSYEIAKYVKELISLIE</sequence>
<keyword evidence="3" id="KW-1185">Reference proteome</keyword>
<evidence type="ECO:0000313" key="3">
    <source>
        <dbReference type="Proteomes" id="UP001212841"/>
    </source>
</evidence>
<dbReference type="AlphaFoldDB" id="A0AAD5X1Z6"/>
<dbReference type="Pfam" id="PF12205">
    <property type="entry name" value="GIT1_C"/>
    <property type="match status" value="1"/>
</dbReference>
<accession>A0AAD5X1Z6</accession>
<dbReference type="PANTHER" id="PTHR21601:SF0">
    <property type="entry name" value="PROTEIN SPA2-RELATED"/>
    <property type="match status" value="1"/>
</dbReference>
<dbReference type="Gene3D" id="1.20.120.330">
    <property type="entry name" value="Nucleotidyltransferases domain 2"/>
    <property type="match status" value="1"/>
</dbReference>
<feature type="domain" description="ARF GTPase-activating protein GIT1 C-terminal" evidence="1">
    <location>
        <begin position="3"/>
        <end position="117"/>
    </location>
</feature>
<evidence type="ECO:0000259" key="1">
    <source>
        <dbReference type="Pfam" id="PF12205"/>
    </source>
</evidence>
<dbReference type="GO" id="GO:0005078">
    <property type="term" value="F:MAP-kinase scaffold activity"/>
    <property type="evidence" value="ECO:0007669"/>
    <property type="project" value="TreeGrafter"/>
</dbReference>